<protein>
    <submittedName>
        <fullName evidence="1">Uncharacterized protein</fullName>
    </submittedName>
</protein>
<dbReference type="EMBL" id="VSRR010001614">
    <property type="protein sequence ID" value="MPC26552.1"/>
    <property type="molecule type" value="Genomic_DNA"/>
</dbReference>
<evidence type="ECO:0000313" key="1">
    <source>
        <dbReference type="EMBL" id="MPC26552.1"/>
    </source>
</evidence>
<name>A0A5B7DXY1_PORTR</name>
<accession>A0A5B7DXY1</accession>
<reference evidence="1 2" key="1">
    <citation type="submission" date="2019-05" db="EMBL/GenBank/DDBJ databases">
        <title>Another draft genome of Portunus trituberculatus and its Hox gene families provides insights of decapod evolution.</title>
        <authorList>
            <person name="Jeong J.-H."/>
            <person name="Song I."/>
            <person name="Kim S."/>
            <person name="Choi T."/>
            <person name="Kim D."/>
            <person name="Ryu S."/>
            <person name="Kim W."/>
        </authorList>
    </citation>
    <scope>NUCLEOTIDE SEQUENCE [LARGE SCALE GENOMIC DNA]</scope>
    <source>
        <tissue evidence="1">Muscle</tissue>
    </source>
</reference>
<keyword evidence="2" id="KW-1185">Reference proteome</keyword>
<dbReference type="AlphaFoldDB" id="A0A5B7DXY1"/>
<sequence>MLRIAAQLPLRRKLPGQYSYFLDAEDRHLEIIIFLHLSTPALSLPVPSAPHLAASCAQHNCPHLHAQQPTCMFRTLPSSLTCSYSIPPALYILPVRSDKLVSPERLRDSESSHVSIRLPYCIVDSAPRQGIAGSRLVTPPNFPVIHHSVCRRRRVCRKCVRPPPSPAPAAWVLMRKGVTD</sequence>
<dbReference type="Proteomes" id="UP000324222">
    <property type="component" value="Unassembled WGS sequence"/>
</dbReference>
<evidence type="ECO:0000313" key="2">
    <source>
        <dbReference type="Proteomes" id="UP000324222"/>
    </source>
</evidence>
<proteinExistence type="predicted"/>
<gene>
    <name evidence="1" type="ORF">E2C01_019695</name>
</gene>
<organism evidence="1 2">
    <name type="scientific">Portunus trituberculatus</name>
    <name type="common">Swimming crab</name>
    <name type="synonym">Neptunus trituberculatus</name>
    <dbReference type="NCBI Taxonomy" id="210409"/>
    <lineage>
        <taxon>Eukaryota</taxon>
        <taxon>Metazoa</taxon>
        <taxon>Ecdysozoa</taxon>
        <taxon>Arthropoda</taxon>
        <taxon>Crustacea</taxon>
        <taxon>Multicrustacea</taxon>
        <taxon>Malacostraca</taxon>
        <taxon>Eumalacostraca</taxon>
        <taxon>Eucarida</taxon>
        <taxon>Decapoda</taxon>
        <taxon>Pleocyemata</taxon>
        <taxon>Brachyura</taxon>
        <taxon>Eubrachyura</taxon>
        <taxon>Portunoidea</taxon>
        <taxon>Portunidae</taxon>
        <taxon>Portuninae</taxon>
        <taxon>Portunus</taxon>
    </lineage>
</organism>
<comment type="caution">
    <text evidence="1">The sequence shown here is derived from an EMBL/GenBank/DDBJ whole genome shotgun (WGS) entry which is preliminary data.</text>
</comment>